<accession>A0AA86LZA8</accession>
<evidence type="ECO:0008006" key="3">
    <source>
        <dbReference type="Google" id="ProtNLM"/>
    </source>
</evidence>
<protein>
    <recommendedName>
        <fullName evidence="3">DGQHR domain-containing protein</fullName>
    </recommendedName>
</protein>
<evidence type="ECO:0000313" key="2">
    <source>
        <dbReference type="Proteomes" id="UP000262427"/>
    </source>
</evidence>
<dbReference type="Proteomes" id="UP000262427">
    <property type="component" value="Chromosome CM"/>
</dbReference>
<sequence>MRCNVVTTARAVSVLKDARVNCYSVMTTVPVGVYLKLVDNAYETRGGIEGQREPLRTTSALRIRKRMVEDIEAGAVLPPVVIGIVLPSTQFKRLDIRSQRDIMHLLSSVDPDRISIIDGMQRSTAIREANNALVETDYQVRVEFWISDKINSLLYRMLVLNTGQVPWNLRRQVEVIFNSVTKQIEESVDNITILSVDDGKRRTKGGVFQANDLIELFLVFGARKEKIDVRKELSDEYTRLDLIEATSEEGFTDRFCEVLSLLVELDIAFDAYKPDAEDARFQKGRDLFSSQPACVGFVTAIALELFGRPGAELAADESAMRWGKIKRTCRALLSKLQRMNAEAIGKFLHLNTLSETIVRTKSGGVGDFEREYFLKAFQVMVDERFRLDSMAPCWRAY</sequence>
<reference evidence="2" key="1">
    <citation type="submission" date="2018-01" db="EMBL/GenBank/DDBJ databases">
        <title>Raltonia solanacearum P824 infects blueberry.</title>
        <authorList>
            <person name="Bocsanczy A.M."/>
            <person name="Norman D.J."/>
        </authorList>
    </citation>
    <scope>NUCLEOTIDE SEQUENCE [LARGE SCALE GENOMIC DNA]</scope>
    <source>
        <strain evidence="2">P824</strain>
    </source>
</reference>
<organism evidence="1 2">
    <name type="scientific">Ralstonia solanacearum</name>
    <name type="common">Pseudomonas solanacearum</name>
    <dbReference type="NCBI Taxonomy" id="305"/>
    <lineage>
        <taxon>Bacteria</taxon>
        <taxon>Pseudomonadati</taxon>
        <taxon>Pseudomonadota</taxon>
        <taxon>Betaproteobacteria</taxon>
        <taxon>Burkholderiales</taxon>
        <taxon>Burkholderiaceae</taxon>
        <taxon>Ralstonia</taxon>
        <taxon>Ralstonia solanacearum species complex</taxon>
    </lineage>
</organism>
<dbReference type="EMBL" id="CP025741">
    <property type="protein sequence ID" value="AYA47302.1"/>
    <property type="molecule type" value="Genomic_DNA"/>
</dbReference>
<gene>
    <name evidence="1" type="ORF">RSP824_12890</name>
</gene>
<proteinExistence type="predicted"/>
<name>A0AA86LZA8_RALSL</name>
<evidence type="ECO:0000313" key="1">
    <source>
        <dbReference type="EMBL" id="AYA47302.1"/>
    </source>
</evidence>
<dbReference type="AlphaFoldDB" id="A0AA86LZA8"/>